<sequence>MSPCVHPLHHFSGVVVSTSSHDGRLLRVSGLPQCTNNHLRLSKQIFDPWTAATNMDYRKWLENDSAIGKSYNQKLLSHRQRL</sequence>
<evidence type="ECO:0000313" key="2">
    <source>
        <dbReference type="Proteomes" id="UP000822476"/>
    </source>
</evidence>
<protein>
    <submittedName>
        <fullName evidence="1">Uncharacterized protein</fullName>
    </submittedName>
</protein>
<dbReference type="Proteomes" id="UP000822476">
    <property type="component" value="Unassembled WGS sequence"/>
</dbReference>
<comment type="caution">
    <text evidence="1">The sequence shown here is derived from an EMBL/GenBank/DDBJ whole genome shotgun (WGS) entry which is preliminary data.</text>
</comment>
<organism evidence="1 2">
    <name type="scientific">Paragonimus skrjabini miyazakii</name>
    <dbReference type="NCBI Taxonomy" id="59628"/>
    <lineage>
        <taxon>Eukaryota</taxon>
        <taxon>Metazoa</taxon>
        <taxon>Spiralia</taxon>
        <taxon>Lophotrochozoa</taxon>
        <taxon>Platyhelminthes</taxon>
        <taxon>Trematoda</taxon>
        <taxon>Digenea</taxon>
        <taxon>Plagiorchiida</taxon>
        <taxon>Troglotremata</taxon>
        <taxon>Troglotrematidae</taxon>
        <taxon>Paragonimus</taxon>
    </lineage>
</organism>
<evidence type="ECO:0000313" key="1">
    <source>
        <dbReference type="EMBL" id="KAF7257950.1"/>
    </source>
</evidence>
<gene>
    <name evidence="1" type="ORF">EG68_04468</name>
</gene>
<keyword evidence="2" id="KW-1185">Reference proteome</keyword>
<proteinExistence type="predicted"/>
<dbReference type="EMBL" id="JTDE01002046">
    <property type="protein sequence ID" value="KAF7257950.1"/>
    <property type="molecule type" value="Genomic_DNA"/>
</dbReference>
<name>A0A8S9YXN4_9TREM</name>
<accession>A0A8S9YXN4</accession>
<dbReference type="AlphaFoldDB" id="A0A8S9YXN4"/>
<reference evidence="1" key="1">
    <citation type="submission" date="2019-07" db="EMBL/GenBank/DDBJ databases">
        <title>Annotation for the trematode Paragonimus miyazaki's.</title>
        <authorList>
            <person name="Choi Y.-J."/>
        </authorList>
    </citation>
    <scope>NUCLEOTIDE SEQUENCE</scope>
    <source>
        <strain evidence="1">Japan</strain>
    </source>
</reference>